<feature type="region of interest" description="Disordered" evidence="1">
    <location>
        <begin position="105"/>
        <end position="130"/>
    </location>
</feature>
<dbReference type="Proteomes" id="UP000749646">
    <property type="component" value="Unassembled WGS sequence"/>
</dbReference>
<feature type="compositionally biased region" description="Polar residues" evidence="1">
    <location>
        <begin position="37"/>
        <end position="50"/>
    </location>
</feature>
<protein>
    <submittedName>
        <fullName evidence="2">Uncharacterized protein</fullName>
    </submittedName>
</protein>
<name>A0A9P6STR3_9FUNG</name>
<accession>A0A9P6STR3</accession>
<feature type="compositionally biased region" description="Low complexity" evidence="1">
    <location>
        <begin position="114"/>
        <end position="127"/>
    </location>
</feature>
<proteinExistence type="predicted"/>
<comment type="caution">
    <text evidence="2">The sequence shown here is derived from an EMBL/GenBank/DDBJ whole genome shotgun (WGS) entry which is preliminary data.</text>
</comment>
<reference evidence="2" key="1">
    <citation type="journal article" date="2020" name="Fungal Divers.">
        <title>Resolving the Mortierellaceae phylogeny through synthesis of multi-gene phylogenetics and phylogenomics.</title>
        <authorList>
            <person name="Vandepol N."/>
            <person name="Liber J."/>
            <person name="Desiro A."/>
            <person name="Na H."/>
            <person name="Kennedy M."/>
            <person name="Barry K."/>
            <person name="Grigoriev I.V."/>
            <person name="Miller A.N."/>
            <person name="O'Donnell K."/>
            <person name="Stajich J.E."/>
            <person name="Bonito G."/>
        </authorList>
    </citation>
    <scope>NUCLEOTIDE SEQUENCE</scope>
    <source>
        <strain evidence="2">MES-2147</strain>
    </source>
</reference>
<feature type="compositionally biased region" description="Polar residues" evidence="1">
    <location>
        <begin position="254"/>
        <end position="266"/>
    </location>
</feature>
<feature type="region of interest" description="Disordered" evidence="1">
    <location>
        <begin position="254"/>
        <end position="316"/>
    </location>
</feature>
<dbReference type="EMBL" id="JAAAHW010000634">
    <property type="protein sequence ID" value="KAG0000404.1"/>
    <property type="molecule type" value="Genomic_DNA"/>
</dbReference>
<evidence type="ECO:0000313" key="2">
    <source>
        <dbReference type="EMBL" id="KAG0000404.1"/>
    </source>
</evidence>
<keyword evidence="3" id="KW-1185">Reference proteome</keyword>
<feature type="compositionally biased region" description="Low complexity" evidence="1">
    <location>
        <begin position="267"/>
        <end position="291"/>
    </location>
</feature>
<feature type="compositionally biased region" description="Low complexity" evidence="1">
    <location>
        <begin position="209"/>
        <end position="226"/>
    </location>
</feature>
<dbReference type="AlphaFoldDB" id="A0A9P6STR3"/>
<feature type="compositionally biased region" description="Low complexity" evidence="1">
    <location>
        <begin position="51"/>
        <end position="62"/>
    </location>
</feature>
<feature type="region of interest" description="Disordered" evidence="1">
    <location>
        <begin position="35"/>
        <end position="80"/>
    </location>
</feature>
<organism evidence="2 3">
    <name type="scientific">Modicella reniformis</name>
    <dbReference type="NCBI Taxonomy" id="1440133"/>
    <lineage>
        <taxon>Eukaryota</taxon>
        <taxon>Fungi</taxon>
        <taxon>Fungi incertae sedis</taxon>
        <taxon>Mucoromycota</taxon>
        <taxon>Mortierellomycotina</taxon>
        <taxon>Mortierellomycetes</taxon>
        <taxon>Mortierellales</taxon>
        <taxon>Mortierellaceae</taxon>
        <taxon>Modicella</taxon>
    </lineage>
</organism>
<dbReference type="OrthoDB" id="2442991at2759"/>
<feature type="region of interest" description="Disordered" evidence="1">
    <location>
        <begin position="209"/>
        <end position="231"/>
    </location>
</feature>
<sequence>MNDHNMEEVFGFRTLSLDEPEERLQKTFEHSFHLTPVQDQQVPPESAQSQTAESSTILTTTTPDNGPWAKLPSPNKIHPYQPGITAEKLDAMAMDANHVFKSAQTPFPSPFTVPPSSSGPPTESSAPDTKEIPNWMLEDPNLAHQIGWDITDTSGPAFTSRDFALDWGTNSGFSTTVDPNITFGFSSYPTYESLSISDVIAEEHYRRSAGLGSPLDGSSSSASQGGFAKYGQMGSGEGTGASFLGHMKVTDGSAATDQDFQWTSQGAAANPLSPPSLSLSTTNNQQQWQTWRSAVEQDQDHDLDLNALDNEGPEIQ</sequence>
<evidence type="ECO:0000313" key="3">
    <source>
        <dbReference type="Proteomes" id="UP000749646"/>
    </source>
</evidence>
<gene>
    <name evidence="2" type="ORF">BGZ65_004395</name>
</gene>
<evidence type="ECO:0000256" key="1">
    <source>
        <dbReference type="SAM" id="MobiDB-lite"/>
    </source>
</evidence>